<accession>A0ABX0GYC6</accession>
<keyword evidence="9" id="KW-0902">Two-component regulatory system</keyword>
<keyword evidence="4" id="KW-0597">Phosphoprotein</keyword>
<dbReference type="Pfam" id="PF02518">
    <property type="entry name" value="HATPase_c"/>
    <property type="match status" value="1"/>
</dbReference>
<keyword evidence="8" id="KW-0067">ATP-binding</keyword>
<comment type="catalytic activity">
    <reaction evidence="1">
        <text>ATP + protein L-histidine = ADP + protein N-phospho-L-histidine.</text>
        <dbReference type="EC" id="2.7.13.3"/>
    </reaction>
</comment>
<comment type="caution">
    <text evidence="12">The sequence shown here is derived from an EMBL/GenBank/DDBJ whole genome shotgun (WGS) entry which is preliminary data.</text>
</comment>
<dbReference type="InterPro" id="IPR003661">
    <property type="entry name" value="HisK_dim/P_dom"/>
</dbReference>
<dbReference type="RefSeq" id="WP_166283275.1">
    <property type="nucleotide sequence ID" value="NZ_JAANNP010000016.1"/>
</dbReference>
<dbReference type="EMBL" id="JAANNP010000016">
    <property type="protein sequence ID" value="NHC15111.1"/>
    <property type="molecule type" value="Genomic_DNA"/>
</dbReference>
<dbReference type="SMART" id="SM00065">
    <property type="entry name" value="GAF"/>
    <property type="match status" value="1"/>
</dbReference>
<evidence type="ECO:0000259" key="11">
    <source>
        <dbReference type="PROSITE" id="PS50109"/>
    </source>
</evidence>
<dbReference type="Proteomes" id="UP000800981">
    <property type="component" value="Unassembled WGS sequence"/>
</dbReference>
<evidence type="ECO:0000256" key="2">
    <source>
        <dbReference type="ARBA" id="ARBA00004236"/>
    </source>
</evidence>
<feature type="domain" description="Histidine kinase" evidence="11">
    <location>
        <begin position="189"/>
        <end position="407"/>
    </location>
</feature>
<dbReference type="SUPFAM" id="SSF55874">
    <property type="entry name" value="ATPase domain of HSP90 chaperone/DNA topoisomerase II/histidine kinase"/>
    <property type="match status" value="1"/>
</dbReference>
<name>A0ABX0GYC6_9ACTN</name>
<dbReference type="InterPro" id="IPR003594">
    <property type="entry name" value="HATPase_dom"/>
</dbReference>
<dbReference type="CDD" id="cd00082">
    <property type="entry name" value="HisKA"/>
    <property type="match status" value="1"/>
</dbReference>
<reference evidence="12 13" key="1">
    <citation type="submission" date="2020-03" db="EMBL/GenBank/DDBJ databases">
        <title>Two novel Motilibacter sp.</title>
        <authorList>
            <person name="Liu S."/>
        </authorList>
    </citation>
    <scope>NUCLEOTIDE SEQUENCE [LARGE SCALE GENOMIC DNA]</scope>
    <source>
        <strain evidence="12 13">E257</strain>
    </source>
</reference>
<evidence type="ECO:0000256" key="10">
    <source>
        <dbReference type="ARBA" id="ARBA00039401"/>
    </source>
</evidence>
<dbReference type="InterPro" id="IPR004358">
    <property type="entry name" value="Sig_transdc_His_kin-like_C"/>
</dbReference>
<dbReference type="Gene3D" id="1.10.287.130">
    <property type="match status" value="1"/>
</dbReference>
<dbReference type="InterPro" id="IPR003018">
    <property type="entry name" value="GAF"/>
</dbReference>
<dbReference type="PANTHER" id="PTHR42878:SF7">
    <property type="entry name" value="SENSOR HISTIDINE KINASE GLRK"/>
    <property type="match status" value="1"/>
</dbReference>
<dbReference type="SUPFAM" id="SSF47384">
    <property type="entry name" value="Homodimeric domain of signal transducing histidine kinase"/>
    <property type="match status" value="1"/>
</dbReference>
<evidence type="ECO:0000256" key="6">
    <source>
        <dbReference type="ARBA" id="ARBA00022741"/>
    </source>
</evidence>
<comment type="subcellular location">
    <subcellularLocation>
        <location evidence="2">Cell membrane</location>
    </subcellularLocation>
</comment>
<sequence>MLTLIETDDAREARRLGALRAYGVLDTAPEPAFDDIASLAADLCGTAIAGISFVDTDRVWFKARVGVPLAELPRDLMLCSRTVQGTEVLEVPDVPPTGRLASHPPAAGLPQVRFYAGAPLLTSSGDAVGSLCVLDTVPRRLTDAQRKGLTTLAHQVMTQLEVRRQACEQAAAAERLREVDSLKTEFISRITHELRTPLTSINGYLEMLVSGELDADELAESLHVVQRNSARLTSLVDDVIAASQLGGAAPELERSVWGLRELARGAAAKHAALADGRGVVLRLPDGEGPEAYVFADRSRITCAISRIVHNAVLYQPSGGRVDVEVVADGDRSAVRVTDAGVGVPADEVAQVLKPFCRGRYAEEHQIPGAGLGLPLAAAAVQAHDGSLTIDGATGGGTIVTIALPAYAPACP</sequence>
<keyword evidence="7 12" id="KW-0418">Kinase</keyword>
<dbReference type="InterPro" id="IPR050351">
    <property type="entry name" value="BphY/WalK/GraS-like"/>
</dbReference>
<evidence type="ECO:0000256" key="9">
    <source>
        <dbReference type="ARBA" id="ARBA00023012"/>
    </source>
</evidence>
<dbReference type="InterPro" id="IPR005467">
    <property type="entry name" value="His_kinase_dom"/>
</dbReference>
<dbReference type="InterPro" id="IPR029016">
    <property type="entry name" value="GAF-like_dom_sf"/>
</dbReference>
<dbReference type="InterPro" id="IPR036097">
    <property type="entry name" value="HisK_dim/P_sf"/>
</dbReference>
<dbReference type="GO" id="GO:0016301">
    <property type="term" value="F:kinase activity"/>
    <property type="evidence" value="ECO:0007669"/>
    <property type="project" value="UniProtKB-KW"/>
</dbReference>
<evidence type="ECO:0000256" key="4">
    <source>
        <dbReference type="ARBA" id="ARBA00022553"/>
    </source>
</evidence>
<dbReference type="PRINTS" id="PR00344">
    <property type="entry name" value="BCTRLSENSOR"/>
</dbReference>
<dbReference type="EC" id="2.7.13.3" evidence="3"/>
<keyword evidence="6" id="KW-0547">Nucleotide-binding</keyword>
<dbReference type="Gene3D" id="3.30.565.10">
    <property type="entry name" value="Histidine kinase-like ATPase, C-terminal domain"/>
    <property type="match status" value="1"/>
</dbReference>
<evidence type="ECO:0000256" key="3">
    <source>
        <dbReference type="ARBA" id="ARBA00012438"/>
    </source>
</evidence>
<evidence type="ECO:0000313" key="13">
    <source>
        <dbReference type="Proteomes" id="UP000800981"/>
    </source>
</evidence>
<keyword evidence="5" id="KW-0808">Transferase</keyword>
<keyword evidence="13" id="KW-1185">Reference proteome</keyword>
<dbReference type="InterPro" id="IPR036890">
    <property type="entry name" value="HATPase_C_sf"/>
</dbReference>
<dbReference type="PANTHER" id="PTHR42878">
    <property type="entry name" value="TWO-COMPONENT HISTIDINE KINASE"/>
    <property type="match status" value="1"/>
</dbReference>
<proteinExistence type="predicted"/>
<evidence type="ECO:0000256" key="8">
    <source>
        <dbReference type="ARBA" id="ARBA00022840"/>
    </source>
</evidence>
<dbReference type="SMART" id="SM00387">
    <property type="entry name" value="HATPase_c"/>
    <property type="match status" value="1"/>
</dbReference>
<dbReference type="SUPFAM" id="SSF55781">
    <property type="entry name" value="GAF domain-like"/>
    <property type="match status" value="1"/>
</dbReference>
<evidence type="ECO:0000256" key="1">
    <source>
        <dbReference type="ARBA" id="ARBA00000085"/>
    </source>
</evidence>
<dbReference type="Pfam" id="PF00512">
    <property type="entry name" value="HisKA"/>
    <property type="match status" value="1"/>
</dbReference>
<organism evidence="12 13">
    <name type="scientific">Motilibacter deserti</name>
    <dbReference type="NCBI Taxonomy" id="2714956"/>
    <lineage>
        <taxon>Bacteria</taxon>
        <taxon>Bacillati</taxon>
        <taxon>Actinomycetota</taxon>
        <taxon>Actinomycetes</taxon>
        <taxon>Motilibacterales</taxon>
        <taxon>Motilibacteraceae</taxon>
        <taxon>Motilibacter</taxon>
    </lineage>
</organism>
<dbReference type="Gene3D" id="3.30.450.40">
    <property type="match status" value="1"/>
</dbReference>
<dbReference type="SMART" id="SM00388">
    <property type="entry name" value="HisKA"/>
    <property type="match status" value="1"/>
</dbReference>
<gene>
    <name evidence="12" type="ORF">G9H71_15080</name>
</gene>
<dbReference type="PROSITE" id="PS50109">
    <property type="entry name" value="HIS_KIN"/>
    <property type="match status" value="1"/>
</dbReference>
<evidence type="ECO:0000256" key="7">
    <source>
        <dbReference type="ARBA" id="ARBA00022777"/>
    </source>
</evidence>
<protein>
    <recommendedName>
        <fullName evidence="10">Sensor-like histidine kinase SenX3</fullName>
        <ecNumber evidence="3">2.7.13.3</ecNumber>
    </recommendedName>
</protein>
<evidence type="ECO:0000256" key="5">
    <source>
        <dbReference type="ARBA" id="ARBA00022679"/>
    </source>
</evidence>
<evidence type="ECO:0000313" key="12">
    <source>
        <dbReference type="EMBL" id="NHC15111.1"/>
    </source>
</evidence>